<proteinExistence type="predicted"/>
<protein>
    <submittedName>
        <fullName evidence="1">Uncharacterized protein</fullName>
    </submittedName>
</protein>
<dbReference type="EMBL" id="JAIFRP010000026">
    <property type="protein sequence ID" value="KAK2584283.1"/>
    <property type="molecule type" value="Genomic_DNA"/>
</dbReference>
<dbReference type="AlphaFoldDB" id="A0AAD9VRF6"/>
<name>A0AAD9VRF6_9HYME</name>
<gene>
    <name evidence="1" type="ORF">KPH14_006685</name>
</gene>
<comment type="caution">
    <text evidence="1">The sequence shown here is derived from an EMBL/GenBank/DDBJ whole genome shotgun (WGS) entry which is preliminary data.</text>
</comment>
<reference evidence="1" key="2">
    <citation type="journal article" date="2023" name="Commun. Biol.">
        <title>Intrasexual cuticular hydrocarbon dimorphism in a wasp sheds light on hydrocarbon biosynthesis genes in Hymenoptera.</title>
        <authorList>
            <person name="Moris V.C."/>
            <person name="Podsiadlowski L."/>
            <person name="Martin S."/>
            <person name="Oeyen J.P."/>
            <person name="Donath A."/>
            <person name="Petersen M."/>
            <person name="Wilbrandt J."/>
            <person name="Misof B."/>
            <person name="Liedtke D."/>
            <person name="Thamm M."/>
            <person name="Scheiner R."/>
            <person name="Schmitt T."/>
            <person name="Niehuis O."/>
        </authorList>
    </citation>
    <scope>NUCLEOTIDE SEQUENCE</scope>
    <source>
        <strain evidence="1">GBR_01_08_01A</strain>
    </source>
</reference>
<accession>A0AAD9VRF6</accession>
<reference evidence="1" key="1">
    <citation type="submission" date="2021-08" db="EMBL/GenBank/DDBJ databases">
        <authorList>
            <person name="Misof B."/>
            <person name="Oliver O."/>
            <person name="Podsiadlowski L."/>
            <person name="Donath A."/>
            <person name="Peters R."/>
            <person name="Mayer C."/>
            <person name="Rust J."/>
            <person name="Gunkel S."/>
            <person name="Lesny P."/>
            <person name="Martin S."/>
            <person name="Oeyen J.P."/>
            <person name="Petersen M."/>
            <person name="Panagiotis P."/>
            <person name="Wilbrandt J."/>
            <person name="Tanja T."/>
        </authorList>
    </citation>
    <scope>NUCLEOTIDE SEQUENCE</scope>
    <source>
        <strain evidence="1">GBR_01_08_01A</strain>
        <tissue evidence="1">Thorax + abdomen</tissue>
    </source>
</reference>
<evidence type="ECO:0000313" key="1">
    <source>
        <dbReference type="EMBL" id="KAK2584283.1"/>
    </source>
</evidence>
<keyword evidence="2" id="KW-1185">Reference proteome</keyword>
<evidence type="ECO:0000313" key="2">
    <source>
        <dbReference type="Proteomes" id="UP001258017"/>
    </source>
</evidence>
<dbReference type="Proteomes" id="UP001258017">
    <property type="component" value="Unassembled WGS sequence"/>
</dbReference>
<sequence>MSVETNNDEVSVEELLEDICKITTKIKKELDTINDLVRENGDFSTAVMQTNEILLKIIEEKGIDVSLIGENQSQNSSSKSKND</sequence>
<organism evidence="1 2">
    <name type="scientific">Odynerus spinipes</name>
    <dbReference type="NCBI Taxonomy" id="1348599"/>
    <lineage>
        <taxon>Eukaryota</taxon>
        <taxon>Metazoa</taxon>
        <taxon>Ecdysozoa</taxon>
        <taxon>Arthropoda</taxon>
        <taxon>Hexapoda</taxon>
        <taxon>Insecta</taxon>
        <taxon>Pterygota</taxon>
        <taxon>Neoptera</taxon>
        <taxon>Endopterygota</taxon>
        <taxon>Hymenoptera</taxon>
        <taxon>Apocrita</taxon>
        <taxon>Aculeata</taxon>
        <taxon>Vespoidea</taxon>
        <taxon>Vespidae</taxon>
        <taxon>Eumeninae</taxon>
        <taxon>Odynerus</taxon>
    </lineage>
</organism>